<evidence type="ECO:0000313" key="9">
    <source>
        <dbReference type="EMBL" id="SFF18988.1"/>
    </source>
</evidence>
<evidence type="ECO:0000256" key="2">
    <source>
        <dbReference type="ARBA" id="ARBA00022448"/>
    </source>
</evidence>
<evidence type="ECO:0000256" key="1">
    <source>
        <dbReference type="ARBA" id="ARBA00004651"/>
    </source>
</evidence>
<accession>A0A1I2GNX8</accession>
<feature type="transmembrane region" description="Helical" evidence="7">
    <location>
        <begin position="99"/>
        <end position="120"/>
    </location>
</feature>
<organism evidence="9 10">
    <name type="scientific">Paenibacillus algorifonticola</name>
    <dbReference type="NCBI Taxonomy" id="684063"/>
    <lineage>
        <taxon>Bacteria</taxon>
        <taxon>Bacillati</taxon>
        <taxon>Bacillota</taxon>
        <taxon>Bacilli</taxon>
        <taxon>Bacillales</taxon>
        <taxon>Paenibacillaceae</taxon>
        <taxon>Paenibacillus</taxon>
    </lineage>
</organism>
<feature type="transmembrane region" description="Helical" evidence="7">
    <location>
        <begin position="132"/>
        <end position="155"/>
    </location>
</feature>
<keyword evidence="10" id="KW-1185">Reference proteome</keyword>
<protein>
    <submittedName>
        <fullName evidence="9">Putative aldouronate transport system permease protein</fullName>
    </submittedName>
</protein>
<proteinExistence type="inferred from homology"/>
<dbReference type="InterPro" id="IPR000515">
    <property type="entry name" value="MetI-like"/>
</dbReference>
<keyword evidence="2 7" id="KW-0813">Transport</keyword>
<evidence type="ECO:0000259" key="8">
    <source>
        <dbReference type="PROSITE" id="PS50928"/>
    </source>
</evidence>
<dbReference type="PROSITE" id="PS50928">
    <property type="entry name" value="ABC_TM1"/>
    <property type="match status" value="1"/>
</dbReference>
<evidence type="ECO:0000256" key="3">
    <source>
        <dbReference type="ARBA" id="ARBA00022475"/>
    </source>
</evidence>
<keyword evidence="4 7" id="KW-0812">Transmembrane</keyword>
<evidence type="ECO:0000256" key="6">
    <source>
        <dbReference type="ARBA" id="ARBA00023136"/>
    </source>
</evidence>
<comment type="subcellular location">
    <subcellularLocation>
        <location evidence="1 7">Cell membrane</location>
        <topology evidence="1 7">Multi-pass membrane protein</topology>
    </subcellularLocation>
</comment>
<keyword evidence="5 7" id="KW-1133">Transmembrane helix</keyword>
<dbReference type="GO" id="GO:0005886">
    <property type="term" value="C:plasma membrane"/>
    <property type="evidence" value="ECO:0007669"/>
    <property type="project" value="UniProtKB-SubCell"/>
</dbReference>
<dbReference type="PANTHER" id="PTHR30193">
    <property type="entry name" value="ABC TRANSPORTER PERMEASE PROTEIN"/>
    <property type="match status" value="1"/>
</dbReference>
<dbReference type="PANTHER" id="PTHR30193:SF44">
    <property type="entry name" value="LACTOSE TRANSPORT SYSTEM PERMEASE PROTEIN LACF"/>
    <property type="match status" value="1"/>
</dbReference>
<dbReference type="CDD" id="cd06261">
    <property type="entry name" value="TM_PBP2"/>
    <property type="match status" value="1"/>
</dbReference>
<feature type="domain" description="ABC transmembrane type-1" evidence="8">
    <location>
        <begin position="95"/>
        <end position="313"/>
    </location>
</feature>
<feature type="transmembrane region" description="Helical" evidence="7">
    <location>
        <begin position="183"/>
        <end position="209"/>
    </location>
</feature>
<dbReference type="Gene3D" id="1.10.3720.10">
    <property type="entry name" value="MetI-like"/>
    <property type="match status" value="1"/>
</dbReference>
<dbReference type="Pfam" id="PF00528">
    <property type="entry name" value="BPD_transp_1"/>
    <property type="match status" value="1"/>
</dbReference>
<keyword evidence="6 7" id="KW-0472">Membrane</keyword>
<feature type="transmembrane region" description="Helical" evidence="7">
    <location>
        <begin position="230"/>
        <end position="255"/>
    </location>
</feature>
<keyword evidence="3" id="KW-1003">Cell membrane</keyword>
<feature type="transmembrane region" description="Helical" evidence="7">
    <location>
        <begin position="299"/>
        <end position="317"/>
    </location>
</feature>
<sequence length="327" mass="36751">MATTASTATAKPAEQQTEVRRAQNPVLKRLKRYAPLFIMIIPGVIYLFINNYLPMLGLIIAFKDVNFAKGILASDWIGFKNFEYLFKTEDAWIITRNTLLYNISFIILNLIIAVGIAILLNEVKKKVAARFYQSIVLIPYLISMVIVGYLVLAMLSGETGFINKQILPLFGIDPISWYSEPKYWPVILVIVNVWKNVGYLCIIYLAAIIGIDPEYYEAATIDGAGKWRQITQITIPLIAPVITIMTLLQIGRIFYSDFGLFYQVPLNTGELLSTTNVVDTYVYRALINLGDIGMSSAAGLYQSVVGFVLVLLSNYIVSKRNRDNALF</sequence>
<reference evidence="10" key="1">
    <citation type="submission" date="2016-10" db="EMBL/GenBank/DDBJ databases">
        <authorList>
            <person name="Varghese N."/>
            <person name="Submissions S."/>
        </authorList>
    </citation>
    <scope>NUCLEOTIDE SEQUENCE [LARGE SCALE GENOMIC DNA]</scope>
    <source>
        <strain evidence="10">CGMCC 1.10223</strain>
    </source>
</reference>
<name>A0A1I2GNX8_9BACL</name>
<comment type="similarity">
    <text evidence="7">Belongs to the binding-protein-dependent transport system permease family.</text>
</comment>
<dbReference type="EMBL" id="FONN01000017">
    <property type="protein sequence ID" value="SFF18988.1"/>
    <property type="molecule type" value="Genomic_DNA"/>
</dbReference>
<gene>
    <name evidence="9" type="ORF">SAMN04487969_11738</name>
</gene>
<feature type="transmembrane region" description="Helical" evidence="7">
    <location>
        <begin position="30"/>
        <end position="49"/>
    </location>
</feature>
<dbReference type="GO" id="GO:0055085">
    <property type="term" value="P:transmembrane transport"/>
    <property type="evidence" value="ECO:0007669"/>
    <property type="project" value="InterPro"/>
</dbReference>
<dbReference type="InterPro" id="IPR035906">
    <property type="entry name" value="MetI-like_sf"/>
</dbReference>
<dbReference type="Proteomes" id="UP000183410">
    <property type="component" value="Unassembled WGS sequence"/>
</dbReference>
<evidence type="ECO:0000256" key="4">
    <source>
        <dbReference type="ARBA" id="ARBA00022692"/>
    </source>
</evidence>
<dbReference type="SUPFAM" id="SSF161098">
    <property type="entry name" value="MetI-like"/>
    <property type="match status" value="1"/>
</dbReference>
<evidence type="ECO:0000256" key="5">
    <source>
        <dbReference type="ARBA" id="ARBA00022989"/>
    </source>
</evidence>
<dbReference type="InterPro" id="IPR051393">
    <property type="entry name" value="ABC_transporter_permease"/>
</dbReference>
<evidence type="ECO:0000313" key="10">
    <source>
        <dbReference type="Proteomes" id="UP000183410"/>
    </source>
</evidence>
<dbReference type="AlphaFoldDB" id="A0A1I2GNX8"/>
<evidence type="ECO:0000256" key="7">
    <source>
        <dbReference type="RuleBase" id="RU363032"/>
    </source>
</evidence>